<reference evidence="1" key="1">
    <citation type="submission" date="2020-04" db="EMBL/GenBank/DDBJ databases">
        <authorList>
            <person name="Chiriac C."/>
            <person name="Salcher M."/>
            <person name="Ghai R."/>
            <person name="Kavagutti S V."/>
        </authorList>
    </citation>
    <scope>NUCLEOTIDE SEQUENCE</scope>
</reference>
<organism evidence="1">
    <name type="scientific">uncultured Caudovirales phage</name>
    <dbReference type="NCBI Taxonomy" id="2100421"/>
    <lineage>
        <taxon>Viruses</taxon>
        <taxon>Duplodnaviria</taxon>
        <taxon>Heunggongvirae</taxon>
        <taxon>Uroviricota</taxon>
        <taxon>Caudoviricetes</taxon>
        <taxon>Peduoviridae</taxon>
        <taxon>Maltschvirus</taxon>
        <taxon>Maltschvirus maltsch</taxon>
    </lineage>
</organism>
<gene>
    <name evidence="1" type="ORF">UFOVP434_75</name>
</gene>
<protein>
    <submittedName>
        <fullName evidence="1">Uncharacterized protein</fullName>
    </submittedName>
</protein>
<dbReference type="EMBL" id="LR796415">
    <property type="protein sequence ID" value="CAB4143085.1"/>
    <property type="molecule type" value="Genomic_DNA"/>
</dbReference>
<evidence type="ECO:0000313" key="1">
    <source>
        <dbReference type="EMBL" id="CAB4143085.1"/>
    </source>
</evidence>
<name>A0A6J5M7P5_9CAUD</name>
<proteinExistence type="predicted"/>
<sequence>MILEYIESKKELEELMYRAFNEGFRAGKDSMLNSIRASLQSWPNLGGDIEIHKSIEALCHKYYQDRKEKEWKEFVKNGD</sequence>
<accession>A0A6J5M7P5</accession>